<dbReference type="GO" id="GO:0000725">
    <property type="term" value="P:recombinational repair"/>
    <property type="evidence" value="ECO:0007669"/>
    <property type="project" value="InterPro"/>
</dbReference>
<sequence>MRWMIRLMHPFFMTMTILTQILSPSGSVQICIERCPNDYRLQNLCPLLIEDDQVSNGPLHEVLHILLTFYFDSVQSPLPETVNTSRRKRLPGPAGMLPQSGGTELKLDIPHGSRHKKPNVGSVQCDPSSHSLSQSIASDTEESELMNRIQHDCGPVIWPLVEKYSIANVLQQITRGLLPRGKVPVMCGFLDDVELLPTDAKGVLKDKTGSLGCTIHRSVIKTYKEQLTNCVLLLLKQVSLFSPTGKKFYVNLTLSNIIRVYTPGQTFPALTSSRSVSQPLKNPPFSPAEFETLESECFRSNSPPVTPIPTRHNRVPNQLTPSSGLPAQHDFQPSSITPRTLHTSRKPPVQKDSQINASLSSDASDYRIRPSRPPIPPSVTNRNCQAPVRSGLGSLLRGSTHSVSTPEPTPDAFIRSQPFVTGHPAVDKLLNDDMDGVLSSLADESLNDIVW</sequence>
<feature type="compositionally biased region" description="Polar residues" evidence="1">
    <location>
        <begin position="315"/>
        <end position="341"/>
    </location>
</feature>
<accession>A0A4S2LVQ9</accession>
<proteinExistence type="predicted"/>
<evidence type="ECO:0000256" key="1">
    <source>
        <dbReference type="SAM" id="MobiDB-lite"/>
    </source>
</evidence>
<dbReference type="AlphaFoldDB" id="A0A4S2LVQ9"/>
<feature type="region of interest" description="Disordered" evidence="1">
    <location>
        <begin position="297"/>
        <end position="384"/>
    </location>
</feature>
<dbReference type="PANTHER" id="PTHR14523:SF1">
    <property type="entry name" value="HOMOLOGOUS RECOMBINATION OB-FOLD PROTEIN"/>
    <property type="match status" value="1"/>
</dbReference>
<dbReference type="Pfam" id="PF15072">
    <property type="entry name" value="HROB"/>
    <property type="match status" value="1"/>
</dbReference>
<dbReference type="InterPro" id="IPR058570">
    <property type="entry name" value="HROB_OB"/>
</dbReference>
<protein>
    <recommendedName>
        <fullName evidence="3">Homologous recombination OB-fold protein OB-fold domain-containing protein</fullName>
    </recommendedName>
</protein>
<keyword evidence="2" id="KW-0732">Signal</keyword>
<dbReference type="EMBL" id="SJOL01006490">
    <property type="protein sequence ID" value="TGZ65348.1"/>
    <property type="molecule type" value="Genomic_DNA"/>
</dbReference>
<comment type="caution">
    <text evidence="4">The sequence shown here is derived from an EMBL/GenBank/DDBJ whole genome shotgun (WGS) entry which is preliminary data.</text>
</comment>
<gene>
    <name evidence="4" type="ORF">CRM22_005900</name>
</gene>
<feature type="compositionally biased region" description="Polar residues" evidence="1">
    <location>
        <begin position="121"/>
        <end position="138"/>
    </location>
</feature>
<dbReference type="InterPro" id="IPR028045">
    <property type="entry name" value="HROB"/>
</dbReference>
<feature type="signal peptide" evidence="2">
    <location>
        <begin position="1"/>
        <end position="27"/>
    </location>
</feature>
<evidence type="ECO:0000256" key="2">
    <source>
        <dbReference type="SAM" id="SignalP"/>
    </source>
</evidence>
<feature type="chain" id="PRO_5020972291" description="Homologous recombination OB-fold protein OB-fold domain-containing protein" evidence="2">
    <location>
        <begin position="28"/>
        <end position="451"/>
    </location>
</feature>
<name>A0A4S2LVQ9_OPIFE</name>
<dbReference type="OrthoDB" id="21443at2759"/>
<evidence type="ECO:0000313" key="4">
    <source>
        <dbReference type="EMBL" id="TGZ65348.1"/>
    </source>
</evidence>
<feature type="compositionally biased region" description="Polar residues" evidence="1">
    <location>
        <begin position="351"/>
        <end position="363"/>
    </location>
</feature>
<feature type="domain" description="Homologous recombination OB-fold protein OB-fold" evidence="3">
    <location>
        <begin position="182"/>
        <end position="263"/>
    </location>
</feature>
<evidence type="ECO:0000313" key="5">
    <source>
        <dbReference type="Proteomes" id="UP000308267"/>
    </source>
</evidence>
<feature type="region of interest" description="Disordered" evidence="1">
    <location>
        <begin position="82"/>
        <end position="141"/>
    </location>
</feature>
<evidence type="ECO:0000259" key="3">
    <source>
        <dbReference type="Pfam" id="PF15072"/>
    </source>
</evidence>
<keyword evidence="5" id="KW-1185">Reference proteome</keyword>
<reference evidence="4 5" key="1">
    <citation type="journal article" date="2019" name="BMC Genomics">
        <title>New insights from Opisthorchis felineus genome: update on genomics of the epidemiologically important liver flukes.</title>
        <authorList>
            <person name="Ershov N.I."/>
            <person name="Mordvinov V.A."/>
            <person name="Prokhortchouk E.B."/>
            <person name="Pakharukova M.Y."/>
            <person name="Gunbin K.V."/>
            <person name="Ustyantsev K."/>
            <person name="Genaev M.A."/>
            <person name="Blinov A.G."/>
            <person name="Mazur A."/>
            <person name="Boulygina E."/>
            <person name="Tsygankova S."/>
            <person name="Khrameeva E."/>
            <person name="Chekanov N."/>
            <person name="Fan G."/>
            <person name="Xiao A."/>
            <person name="Zhang H."/>
            <person name="Xu X."/>
            <person name="Yang H."/>
            <person name="Solovyev V."/>
            <person name="Lee S.M."/>
            <person name="Liu X."/>
            <person name="Afonnikov D.A."/>
            <person name="Skryabin K.G."/>
        </authorList>
    </citation>
    <scope>NUCLEOTIDE SEQUENCE [LARGE SCALE GENOMIC DNA]</scope>
    <source>
        <strain evidence="4">AK-0245</strain>
        <tissue evidence="4">Whole organism</tissue>
    </source>
</reference>
<dbReference type="PANTHER" id="PTHR14523">
    <property type="entry name" value="UNCHARACTERIZED PROTEIN C17ORF53 HOMOLOG"/>
    <property type="match status" value="1"/>
</dbReference>
<organism evidence="4 5">
    <name type="scientific">Opisthorchis felineus</name>
    <dbReference type="NCBI Taxonomy" id="147828"/>
    <lineage>
        <taxon>Eukaryota</taxon>
        <taxon>Metazoa</taxon>
        <taxon>Spiralia</taxon>
        <taxon>Lophotrochozoa</taxon>
        <taxon>Platyhelminthes</taxon>
        <taxon>Trematoda</taxon>
        <taxon>Digenea</taxon>
        <taxon>Opisthorchiida</taxon>
        <taxon>Opisthorchiata</taxon>
        <taxon>Opisthorchiidae</taxon>
        <taxon>Opisthorchis</taxon>
    </lineage>
</organism>
<dbReference type="Proteomes" id="UP000308267">
    <property type="component" value="Unassembled WGS sequence"/>
</dbReference>